<sequence length="375" mass="41008">MLDHRGKKPEWAPSESGDEFASRVVEGVKELEEQLHSSTAVPASPRPRRRRLTVNDYVEGVLSRNRTIIAQTITLVESNNPVHMETGQQVLKQLLPYTGNSIRVGITGVPGAGKSTLIEALGTMLCEQGKRVAVLAVDPSSTITKGSILGDKTRMETLSRHPNAFIRPSASGGTLGGVNRKSRETMLICEAAGFDVILVETVGVGQSEVTVRSMVDFFLLVMLTGGGDELQGIKKGVMELVDAIFVNKADGKNKQIALGAKAEFNRILHFLQPITEGWTPKAYTCSALTGEGIAEMWQVIQAFTGKTQRSGVFDTRRRKQTIDWMYTMVEDYLRTSFFNHPEVSSIIPVIEKAVGNGEVSATMAAKQLLKIFEDQ</sequence>
<dbReference type="InterPro" id="IPR005129">
    <property type="entry name" value="GTPase_ArgK"/>
</dbReference>
<feature type="compositionally biased region" description="Basic and acidic residues" evidence="2">
    <location>
        <begin position="1"/>
        <end position="10"/>
    </location>
</feature>
<gene>
    <name evidence="3" type="ORF">AM1BK_10410</name>
</gene>
<dbReference type="PANTHER" id="PTHR23408">
    <property type="entry name" value="METHYLMALONYL-COA MUTASE"/>
    <property type="match status" value="1"/>
</dbReference>
<protein>
    <submittedName>
        <fullName evidence="3">ATPase/protein kinase</fullName>
    </submittedName>
</protein>
<organism evidence="3 4">
    <name type="scientific">Neobacillus kokaensis</name>
    <dbReference type="NCBI Taxonomy" id="2759023"/>
    <lineage>
        <taxon>Bacteria</taxon>
        <taxon>Bacillati</taxon>
        <taxon>Bacillota</taxon>
        <taxon>Bacilli</taxon>
        <taxon>Bacillales</taxon>
        <taxon>Bacillaceae</taxon>
        <taxon>Neobacillus</taxon>
    </lineage>
</organism>
<comment type="caution">
    <text evidence="3">The sequence shown here is derived from an EMBL/GenBank/DDBJ whole genome shotgun (WGS) entry which is preliminary data.</text>
</comment>
<dbReference type="Gene3D" id="1.20.5.170">
    <property type="match status" value="1"/>
</dbReference>
<keyword evidence="4" id="KW-1185">Reference proteome</keyword>
<evidence type="ECO:0000256" key="2">
    <source>
        <dbReference type="SAM" id="MobiDB-lite"/>
    </source>
</evidence>
<dbReference type="InterPro" id="IPR027417">
    <property type="entry name" value="P-loop_NTPase"/>
</dbReference>
<dbReference type="CDD" id="cd03114">
    <property type="entry name" value="MMAA-like"/>
    <property type="match status" value="1"/>
</dbReference>
<dbReference type="SUPFAM" id="SSF52540">
    <property type="entry name" value="P-loop containing nucleoside triphosphate hydrolases"/>
    <property type="match status" value="1"/>
</dbReference>
<dbReference type="Gene3D" id="3.40.50.300">
    <property type="entry name" value="P-loop containing nucleotide triphosphate hydrolases"/>
    <property type="match status" value="1"/>
</dbReference>
<proteinExistence type="inferred from homology"/>
<name>A0ABQ3N0I2_9BACI</name>
<dbReference type="Proteomes" id="UP000637074">
    <property type="component" value="Unassembled WGS sequence"/>
</dbReference>
<feature type="region of interest" description="Disordered" evidence="2">
    <location>
        <begin position="1"/>
        <end position="20"/>
    </location>
</feature>
<reference evidence="3 4" key="1">
    <citation type="journal article" date="2022" name="Int. J. Syst. Evol. Microbiol.">
        <title>Neobacillus kokaensis sp. nov., isolated from soil.</title>
        <authorList>
            <person name="Yuki K."/>
            <person name="Matsubara H."/>
            <person name="Yamaguchi S."/>
        </authorList>
    </citation>
    <scope>NUCLEOTIDE SEQUENCE [LARGE SCALE GENOMIC DNA]</scope>
    <source>
        <strain evidence="3 4">LOB 377</strain>
    </source>
</reference>
<evidence type="ECO:0000313" key="3">
    <source>
        <dbReference type="EMBL" id="GHH97498.1"/>
    </source>
</evidence>
<dbReference type="NCBIfam" id="TIGR00750">
    <property type="entry name" value="lao"/>
    <property type="match status" value="1"/>
</dbReference>
<evidence type="ECO:0000256" key="1">
    <source>
        <dbReference type="ARBA" id="ARBA00009625"/>
    </source>
</evidence>
<dbReference type="EMBL" id="BNDS01000003">
    <property type="protein sequence ID" value="GHH97498.1"/>
    <property type="molecule type" value="Genomic_DNA"/>
</dbReference>
<dbReference type="Gene3D" id="1.10.287.130">
    <property type="match status" value="1"/>
</dbReference>
<keyword evidence="3" id="KW-0808">Transferase</keyword>
<dbReference type="PANTHER" id="PTHR23408:SF3">
    <property type="entry name" value="METHYLMALONIC ACIDURIA TYPE A PROTEIN, MITOCHONDRIAL"/>
    <property type="match status" value="1"/>
</dbReference>
<dbReference type="GO" id="GO:0016301">
    <property type="term" value="F:kinase activity"/>
    <property type="evidence" value="ECO:0007669"/>
    <property type="project" value="UniProtKB-KW"/>
</dbReference>
<keyword evidence="3" id="KW-0418">Kinase</keyword>
<dbReference type="RefSeq" id="WP_191270412.1">
    <property type="nucleotide sequence ID" value="NZ_BNDS01000003.1"/>
</dbReference>
<evidence type="ECO:0000313" key="4">
    <source>
        <dbReference type="Proteomes" id="UP000637074"/>
    </source>
</evidence>
<dbReference type="NCBIfam" id="NF006958">
    <property type="entry name" value="PRK09435.1"/>
    <property type="match status" value="1"/>
</dbReference>
<comment type="similarity">
    <text evidence="1">Belongs to the SIMIBI class G3E GTPase family. ArgK/MeaB subfamily.</text>
</comment>
<accession>A0ABQ3N0I2</accession>
<dbReference type="Pfam" id="PF03308">
    <property type="entry name" value="MeaB"/>
    <property type="match status" value="1"/>
</dbReference>